<dbReference type="EMBL" id="MPUH01001084">
    <property type="protein sequence ID" value="OMJ70476.1"/>
    <property type="molecule type" value="Genomic_DNA"/>
</dbReference>
<reference evidence="2 3" key="1">
    <citation type="submission" date="2016-11" db="EMBL/GenBank/DDBJ databases">
        <title>The macronuclear genome of Stentor coeruleus: a giant cell with tiny introns.</title>
        <authorList>
            <person name="Slabodnick M."/>
            <person name="Ruby J.G."/>
            <person name="Reiff S.B."/>
            <person name="Swart E.C."/>
            <person name="Gosai S."/>
            <person name="Prabakaran S."/>
            <person name="Witkowska E."/>
            <person name="Larue G.E."/>
            <person name="Fisher S."/>
            <person name="Freeman R.M."/>
            <person name="Gunawardena J."/>
            <person name="Chu W."/>
            <person name="Stover N.A."/>
            <person name="Gregory B.D."/>
            <person name="Nowacki M."/>
            <person name="Derisi J."/>
            <person name="Roy S.W."/>
            <person name="Marshall W.F."/>
            <person name="Sood P."/>
        </authorList>
    </citation>
    <scope>NUCLEOTIDE SEQUENCE [LARGE SCALE GENOMIC DNA]</scope>
    <source>
        <strain evidence="2">WM001</strain>
    </source>
</reference>
<proteinExistence type="predicted"/>
<dbReference type="AlphaFoldDB" id="A0A1R2B137"/>
<feature type="coiled-coil region" evidence="1">
    <location>
        <begin position="304"/>
        <end position="378"/>
    </location>
</feature>
<keyword evidence="1" id="KW-0175">Coiled coil</keyword>
<evidence type="ECO:0000313" key="3">
    <source>
        <dbReference type="Proteomes" id="UP000187209"/>
    </source>
</evidence>
<keyword evidence="3" id="KW-1185">Reference proteome</keyword>
<feature type="coiled-coil region" evidence="1">
    <location>
        <begin position="624"/>
        <end position="654"/>
    </location>
</feature>
<dbReference type="Proteomes" id="UP000187209">
    <property type="component" value="Unassembled WGS sequence"/>
</dbReference>
<accession>A0A1R2B137</accession>
<organism evidence="2 3">
    <name type="scientific">Stentor coeruleus</name>
    <dbReference type="NCBI Taxonomy" id="5963"/>
    <lineage>
        <taxon>Eukaryota</taxon>
        <taxon>Sar</taxon>
        <taxon>Alveolata</taxon>
        <taxon>Ciliophora</taxon>
        <taxon>Postciliodesmatophora</taxon>
        <taxon>Heterotrichea</taxon>
        <taxon>Heterotrichida</taxon>
        <taxon>Stentoridae</taxon>
        <taxon>Stentor</taxon>
    </lineage>
</organism>
<gene>
    <name evidence="2" type="ORF">SteCoe_31550</name>
</gene>
<name>A0A1R2B137_9CILI</name>
<comment type="caution">
    <text evidence="2">The sequence shown here is derived from an EMBL/GenBank/DDBJ whole genome shotgun (WGS) entry which is preliminary data.</text>
</comment>
<feature type="coiled-coil region" evidence="1">
    <location>
        <begin position="165"/>
        <end position="240"/>
    </location>
</feature>
<evidence type="ECO:0000313" key="2">
    <source>
        <dbReference type="EMBL" id="OMJ70476.1"/>
    </source>
</evidence>
<feature type="coiled-coil region" evidence="1">
    <location>
        <begin position="420"/>
        <end position="447"/>
    </location>
</feature>
<feature type="coiled-coil region" evidence="1">
    <location>
        <begin position="514"/>
        <end position="591"/>
    </location>
</feature>
<sequence>MEDSCLSEGCKNPPKYSCICDRTLNMCEYHIKQHKEIGGTHSQIPSQAEARRIHDLTHQNMSQLFKISSKTLVAGKQMFQEICNKLCKITDELASRQTALINIEKDITEKGDYKVRFKSTEEFHKIIENYFSDSDTTIDFAIFSEKFNEISERIEINNGYLKLVADKNSDEKERLESELKKMKIESESERKALEKRLEDISDLVKKLAFKEQVCSLEKDSKDLKTKVEELNRKSEQHNQAIEITKKFTNEQKKEIETQSKSITDYCHKAFNEMTINHSEFEKKAESQISESKIFFTDLFSKTAAENTNNLLAEVTKINKILEDELNNIKKIQDKFENDFREKSDKNTAILEAEIVRINKFFEEKSNNFEETNNRFQKKINEDLDKKDKSLVKKIESINKLLEDEFKKTKKLCSGFNLKFKEIFEKNAKEIQEKIVGMENKIENVKEFQNDLISKLNQKCEKNDSILKAEIVKIDKLFEDKSNKFEESNSRFQKKIDEDLDKKDKSLEEKHKSINKLLEDEFKKTKEKIVGMENKIENVKEFQNGLISKLNQKSEDLSNKINSLEINLSENSKNHKENIDDINKRIKEANIDAVEQFNLLNGNCKELLKNMSVVNINMDLLEPIIEKERLEKERLEKERLEKERLEKERQMLIKTKSRMKYAEEFNKMTLNNKRENARALNLQNFSNYDDSDTKEIFISYDGKYMFLCKL</sequence>
<protein>
    <submittedName>
        <fullName evidence="2">Uncharacterized protein</fullName>
    </submittedName>
</protein>
<evidence type="ECO:0000256" key="1">
    <source>
        <dbReference type="SAM" id="Coils"/>
    </source>
</evidence>